<dbReference type="Pfam" id="PF00106">
    <property type="entry name" value="adh_short"/>
    <property type="match status" value="1"/>
</dbReference>
<sequence length="329" mass="36573">MLLLYALLLLGLILLIFFVASRLTCGITRSPVCLIGKTAIVTGGNAGIGYQIALNLASRGCRVIIADKDDATDSVMSIIKESTNPNILCKHINLASFKSIRDFASDIRSTEKRIDILIHNAGVPMYRPIVTEDGINGTFQINYYGPFLLTHLLLDLLKKSSPSRVIFTSSFYAYLFNLKLEDLNPKDIQASDFIPQHKVYSNSKLCDIIAANEFARKLKSYGVTCNSLHPGCVRTNMLSGLRKDVLCQMINLLCWNILINVAGKSSWEGAQTAVHLAVSSELENVTGEHFIDCKLFKFLPSSCYDKKLIEAVWRKSEEITGLKDDEKIL</sequence>
<name>A0A9P0B0B9_BRAAE</name>
<dbReference type="Gene3D" id="3.40.50.720">
    <property type="entry name" value="NAD(P)-binding Rossmann-like Domain"/>
    <property type="match status" value="1"/>
</dbReference>
<gene>
    <name evidence="2" type="ORF">MELIAE_LOCUS6169</name>
</gene>
<evidence type="ECO:0000256" key="1">
    <source>
        <dbReference type="ARBA" id="ARBA00023002"/>
    </source>
</evidence>
<dbReference type="PANTHER" id="PTHR43157">
    <property type="entry name" value="PHOSPHATIDYLINOSITOL-GLYCAN BIOSYNTHESIS CLASS F PROTEIN-RELATED"/>
    <property type="match status" value="1"/>
</dbReference>
<dbReference type="SUPFAM" id="SSF51735">
    <property type="entry name" value="NAD(P)-binding Rossmann-fold domains"/>
    <property type="match status" value="1"/>
</dbReference>
<dbReference type="Proteomes" id="UP001154078">
    <property type="component" value="Chromosome 4"/>
</dbReference>
<protein>
    <recommendedName>
        <fullName evidence="4">Retinol dehydrogenase 14</fullName>
    </recommendedName>
</protein>
<reference evidence="2" key="1">
    <citation type="submission" date="2021-12" db="EMBL/GenBank/DDBJ databases">
        <authorList>
            <person name="King R."/>
        </authorList>
    </citation>
    <scope>NUCLEOTIDE SEQUENCE</scope>
</reference>
<dbReference type="PRINTS" id="PR00081">
    <property type="entry name" value="GDHRDH"/>
</dbReference>
<dbReference type="EMBL" id="OV121135">
    <property type="protein sequence ID" value="CAH0554626.1"/>
    <property type="molecule type" value="Genomic_DNA"/>
</dbReference>
<evidence type="ECO:0008006" key="4">
    <source>
        <dbReference type="Google" id="ProtNLM"/>
    </source>
</evidence>
<dbReference type="AlphaFoldDB" id="A0A9P0B0B9"/>
<dbReference type="GO" id="GO:0016491">
    <property type="term" value="F:oxidoreductase activity"/>
    <property type="evidence" value="ECO:0007669"/>
    <property type="project" value="UniProtKB-KW"/>
</dbReference>
<dbReference type="InterPro" id="IPR002347">
    <property type="entry name" value="SDR_fam"/>
</dbReference>
<dbReference type="InterPro" id="IPR036291">
    <property type="entry name" value="NAD(P)-bd_dom_sf"/>
</dbReference>
<keyword evidence="3" id="KW-1185">Reference proteome</keyword>
<dbReference type="OrthoDB" id="191139at2759"/>
<dbReference type="PANTHER" id="PTHR43157:SF31">
    <property type="entry name" value="PHOSPHATIDYLINOSITOL-GLYCAN BIOSYNTHESIS CLASS F PROTEIN"/>
    <property type="match status" value="1"/>
</dbReference>
<evidence type="ECO:0000313" key="3">
    <source>
        <dbReference type="Proteomes" id="UP001154078"/>
    </source>
</evidence>
<proteinExistence type="predicted"/>
<evidence type="ECO:0000313" key="2">
    <source>
        <dbReference type="EMBL" id="CAH0554626.1"/>
    </source>
</evidence>
<accession>A0A9P0B0B9</accession>
<keyword evidence="1" id="KW-0560">Oxidoreductase</keyword>
<organism evidence="2 3">
    <name type="scientific">Brassicogethes aeneus</name>
    <name type="common">Rape pollen beetle</name>
    <name type="synonym">Meligethes aeneus</name>
    <dbReference type="NCBI Taxonomy" id="1431903"/>
    <lineage>
        <taxon>Eukaryota</taxon>
        <taxon>Metazoa</taxon>
        <taxon>Ecdysozoa</taxon>
        <taxon>Arthropoda</taxon>
        <taxon>Hexapoda</taxon>
        <taxon>Insecta</taxon>
        <taxon>Pterygota</taxon>
        <taxon>Neoptera</taxon>
        <taxon>Endopterygota</taxon>
        <taxon>Coleoptera</taxon>
        <taxon>Polyphaga</taxon>
        <taxon>Cucujiformia</taxon>
        <taxon>Nitidulidae</taxon>
        <taxon>Meligethinae</taxon>
        <taxon>Brassicogethes</taxon>
    </lineage>
</organism>